<name>A0ABD3UEU8_SINWO</name>
<dbReference type="Gene3D" id="1.10.533.10">
    <property type="entry name" value="Death Domain, Fas"/>
    <property type="match status" value="1"/>
</dbReference>
<accession>A0ABD3UEU8</accession>
<evidence type="ECO:0000313" key="2">
    <source>
        <dbReference type="EMBL" id="KAL3848029.1"/>
    </source>
</evidence>
<gene>
    <name evidence="2" type="ORF">ACJMK2_018912</name>
</gene>
<evidence type="ECO:0000313" key="3">
    <source>
        <dbReference type="Proteomes" id="UP001634394"/>
    </source>
</evidence>
<proteinExistence type="predicted"/>
<keyword evidence="3" id="KW-1185">Reference proteome</keyword>
<evidence type="ECO:0000256" key="1">
    <source>
        <dbReference type="SAM" id="Coils"/>
    </source>
</evidence>
<comment type="caution">
    <text evidence="2">The sequence shown here is derived from an EMBL/GenBank/DDBJ whole genome shotgun (WGS) entry which is preliminary data.</text>
</comment>
<dbReference type="CDD" id="cd01671">
    <property type="entry name" value="CARD"/>
    <property type="match status" value="1"/>
</dbReference>
<protein>
    <submittedName>
        <fullName evidence="2">Uncharacterized protein</fullName>
    </submittedName>
</protein>
<reference evidence="2 3" key="1">
    <citation type="submission" date="2024-11" db="EMBL/GenBank/DDBJ databases">
        <title>Chromosome-level genome assembly of the freshwater bivalve Anodonta woodiana.</title>
        <authorList>
            <person name="Chen X."/>
        </authorList>
    </citation>
    <scope>NUCLEOTIDE SEQUENCE [LARGE SCALE GENOMIC DNA]</scope>
    <source>
        <strain evidence="2">MN2024</strain>
        <tissue evidence="2">Gills</tissue>
    </source>
</reference>
<dbReference type="InterPro" id="IPR011029">
    <property type="entry name" value="DEATH-like_dom_sf"/>
</dbReference>
<dbReference type="AlphaFoldDB" id="A0ABD3UEU8"/>
<feature type="coiled-coil region" evidence="1">
    <location>
        <begin position="220"/>
        <end position="254"/>
    </location>
</feature>
<keyword evidence="1" id="KW-0175">Coiled coil</keyword>
<sequence length="259" mass="30142">MENAVVRAVLLKNEELLRRHLVLSRTVIKKLRDNGIITEYTGQKLLIQRGEDQIQTLLFPLKIKDLRTLQKFIDVLKETHHRWIAEVVLETDIESGRRTAVDLTKSLRYWLARQDKSGTLDSDLNERLIIPLSTLTSLSKTRNGLTTHLDGVNQSNGYISAALERARNQRLTRTKNGYANLGSISSRVPEKLRELERTFESESTNNRSLLSVLKQEELAIHAHFRQNQQEQREIEQKQKDLSELQGRMRDLEERFVNMY</sequence>
<organism evidence="2 3">
    <name type="scientific">Sinanodonta woodiana</name>
    <name type="common">Chinese pond mussel</name>
    <name type="synonym">Anodonta woodiana</name>
    <dbReference type="NCBI Taxonomy" id="1069815"/>
    <lineage>
        <taxon>Eukaryota</taxon>
        <taxon>Metazoa</taxon>
        <taxon>Spiralia</taxon>
        <taxon>Lophotrochozoa</taxon>
        <taxon>Mollusca</taxon>
        <taxon>Bivalvia</taxon>
        <taxon>Autobranchia</taxon>
        <taxon>Heteroconchia</taxon>
        <taxon>Palaeoheterodonta</taxon>
        <taxon>Unionida</taxon>
        <taxon>Unionoidea</taxon>
        <taxon>Unionidae</taxon>
        <taxon>Unioninae</taxon>
        <taxon>Sinanodonta</taxon>
    </lineage>
</organism>
<dbReference type="Proteomes" id="UP001634394">
    <property type="component" value="Unassembled WGS sequence"/>
</dbReference>
<dbReference type="EMBL" id="JBJQND010000016">
    <property type="protein sequence ID" value="KAL3848029.1"/>
    <property type="molecule type" value="Genomic_DNA"/>
</dbReference>